<gene>
    <name evidence="1" type="ORF">XENOCAPTIV_020953</name>
</gene>
<dbReference type="EMBL" id="JAHRIN010071770">
    <property type="protein sequence ID" value="MEQ2216708.1"/>
    <property type="molecule type" value="Genomic_DNA"/>
</dbReference>
<accession>A0ABV0S8B0</accession>
<feature type="non-terminal residue" evidence="1">
    <location>
        <position position="1"/>
    </location>
</feature>
<comment type="caution">
    <text evidence="1">The sequence shown here is derived from an EMBL/GenBank/DDBJ whole genome shotgun (WGS) entry which is preliminary data.</text>
</comment>
<keyword evidence="2" id="KW-1185">Reference proteome</keyword>
<proteinExistence type="predicted"/>
<organism evidence="1 2">
    <name type="scientific">Xenoophorus captivus</name>
    <dbReference type="NCBI Taxonomy" id="1517983"/>
    <lineage>
        <taxon>Eukaryota</taxon>
        <taxon>Metazoa</taxon>
        <taxon>Chordata</taxon>
        <taxon>Craniata</taxon>
        <taxon>Vertebrata</taxon>
        <taxon>Euteleostomi</taxon>
        <taxon>Actinopterygii</taxon>
        <taxon>Neopterygii</taxon>
        <taxon>Teleostei</taxon>
        <taxon>Neoteleostei</taxon>
        <taxon>Acanthomorphata</taxon>
        <taxon>Ovalentaria</taxon>
        <taxon>Atherinomorphae</taxon>
        <taxon>Cyprinodontiformes</taxon>
        <taxon>Goodeidae</taxon>
        <taxon>Xenoophorus</taxon>
    </lineage>
</organism>
<evidence type="ECO:0000313" key="2">
    <source>
        <dbReference type="Proteomes" id="UP001434883"/>
    </source>
</evidence>
<sequence length="87" mass="9709">YICGDINVSREQAFKACSESFGKLCELLSKSERLRRAGEQKSLVLGKELKAMEEKNANMKAQLEVLEGSTAFYNDVCVLVVLIFAVF</sequence>
<evidence type="ECO:0000313" key="1">
    <source>
        <dbReference type="EMBL" id="MEQ2216708.1"/>
    </source>
</evidence>
<name>A0ABV0S8B0_9TELE</name>
<reference evidence="1 2" key="1">
    <citation type="submission" date="2021-06" db="EMBL/GenBank/DDBJ databases">
        <authorList>
            <person name="Palmer J.M."/>
        </authorList>
    </citation>
    <scope>NUCLEOTIDE SEQUENCE [LARGE SCALE GENOMIC DNA]</scope>
    <source>
        <strain evidence="1 2">XC_2019</strain>
        <tissue evidence="1">Muscle</tissue>
    </source>
</reference>
<dbReference type="Proteomes" id="UP001434883">
    <property type="component" value="Unassembled WGS sequence"/>
</dbReference>
<protein>
    <submittedName>
        <fullName evidence="1">Uncharacterized protein</fullName>
    </submittedName>
</protein>